<feature type="region of interest" description="Disordered" evidence="1">
    <location>
        <begin position="141"/>
        <end position="195"/>
    </location>
</feature>
<evidence type="ECO:0000313" key="3">
    <source>
        <dbReference type="Proteomes" id="UP000728185"/>
    </source>
</evidence>
<evidence type="ECO:0000256" key="1">
    <source>
        <dbReference type="SAM" id="MobiDB-lite"/>
    </source>
</evidence>
<feature type="compositionally biased region" description="Polar residues" evidence="1">
    <location>
        <begin position="172"/>
        <end position="188"/>
    </location>
</feature>
<dbReference type="EMBL" id="LUCM01007780">
    <property type="protein sequence ID" value="KAA0189367.1"/>
    <property type="molecule type" value="Genomic_DNA"/>
</dbReference>
<comment type="caution">
    <text evidence="2">The sequence shown here is derived from an EMBL/GenBank/DDBJ whole genome shotgun (WGS) entry which is preliminary data.</text>
</comment>
<protein>
    <recommendedName>
        <fullName evidence="4">C2 domain-containing protein</fullName>
    </recommendedName>
</protein>
<accession>A0A8E0RP51</accession>
<evidence type="ECO:0008006" key="4">
    <source>
        <dbReference type="Google" id="ProtNLM"/>
    </source>
</evidence>
<reference evidence="2" key="1">
    <citation type="submission" date="2019-05" db="EMBL/GenBank/DDBJ databases">
        <title>Annotation for the trematode Fasciolopsis buski.</title>
        <authorList>
            <person name="Choi Y.-J."/>
        </authorList>
    </citation>
    <scope>NUCLEOTIDE SEQUENCE</scope>
    <source>
        <strain evidence="2">HT</strain>
        <tissue evidence="2">Whole worm</tissue>
    </source>
</reference>
<dbReference type="SUPFAM" id="SSF49562">
    <property type="entry name" value="C2 domain (Calcium/lipid-binding domain, CaLB)"/>
    <property type="match status" value="1"/>
</dbReference>
<keyword evidence="3" id="KW-1185">Reference proteome</keyword>
<name>A0A8E0RP51_9TREM</name>
<dbReference type="InterPro" id="IPR035892">
    <property type="entry name" value="C2_domain_sf"/>
</dbReference>
<gene>
    <name evidence="2" type="ORF">FBUS_00662</name>
</gene>
<dbReference type="Gene3D" id="2.60.40.150">
    <property type="entry name" value="C2 domain"/>
    <property type="match status" value="1"/>
</dbReference>
<dbReference type="Proteomes" id="UP000728185">
    <property type="component" value="Unassembled WGS sequence"/>
</dbReference>
<proteinExistence type="predicted"/>
<dbReference type="OrthoDB" id="6235726at2759"/>
<feature type="compositionally biased region" description="Basic residues" evidence="1">
    <location>
        <begin position="157"/>
        <end position="166"/>
    </location>
</feature>
<dbReference type="AlphaFoldDB" id="A0A8E0RP51"/>
<sequence>MRFCFLSVIVRNGVNLEYSLPGSKKSGKAWNWCVVFSGGKKKMATGYVEAKDGCPTWNCEVSIDLVSAADPVVLMVLDGEHRQIGQVVVPLVQIRYADSNNFDPSRLVQADLEPTKKNPTPRGRLNFWIWATSYWPPGTKIESKSKSIRGSLSHLGGKLRPKHHKNREPDDQSSTFSYASDANRSSRAPSMVSGAYSESNLSGNISYMGNQADPVGALPPGWRGSTGTTSHLGVPGASYNPMAGMEEGHSSDVDDPHVSGRPPIYQSALNLDSSQGGYGESSSGHSGKRHTLIRKMKSKLSKSTHNLTVAAAKKAGGDKVYADGRSSVLSVSSSKLNQRHPDSTTVGINQIPSGSILSLSRDNYPIEGGTRTSGGDQAYNMSTAGGAGTNLLGSGGPGVGSLTTLQNSPYMGRNSDMYGMSRPDGAVDESLSKLRGSQASGIDAGGWGLHAEERPKKRLEDMSKRELIDFAFQMEKDAQIARAELSRSQTDMLELNKKLAVTEEDLESTRKSLADLKFRLMDAGMLEFLELPGSPERAYSLQVASSNDNHGDTNGYTHAKSVAGFAPSASVGGTSEPCGGQSILDKIQSFARKPTTSTGFGASGAGAGAGSAAGAGGFGNPFGNTPAVSNTTTAGDSTAWW</sequence>
<evidence type="ECO:0000313" key="2">
    <source>
        <dbReference type="EMBL" id="KAA0189367.1"/>
    </source>
</evidence>
<organism evidence="2 3">
    <name type="scientific">Fasciolopsis buskii</name>
    <dbReference type="NCBI Taxonomy" id="27845"/>
    <lineage>
        <taxon>Eukaryota</taxon>
        <taxon>Metazoa</taxon>
        <taxon>Spiralia</taxon>
        <taxon>Lophotrochozoa</taxon>
        <taxon>Platyhelminthes</taxon>
        <taxon>Trematoda</taxon>
        <taxon>Digenea</taxon>
        <taxon>Plagiorchiida</taxon>
        <taxon>Echinostomata</taxon>
        <taxon>Echinostomatoidea</taxon>
        <taxon>Fasciolidae</taxon>
        <taxon>Fasciolopsis</taxon>
    </lineage>
</organism>